<dbReference type="PIRSF" id="PIRSF006351">
    <property type="entry name" value="PTS_EIIC-Cellobiose"/>
    <property type="match status" value="1"/>
</dbReference>
<dbReference type="RefSeq" id="WP_125164512.1">
    <property type="nucleotide sequence ID" value="NZ_CP034234.1"/>
</dbReference>
<evidence type="ECO:0000256" key="9">
    <source>
        <dbReference type="SAM" id="Phobius"/>
    </source>
</evidence>
<evidence type="ECO:0000256" key="2">
    <source>
        <dbReference type="ARBA" id="ARBA00022448"/>
    </source>
</evidence>
<feature type="transmembrane region" description="Helical" evidence="9">
    <location>
        <begin position="213"/>
        <end position="233"/>
    </location>
</feature>
<dbReference type="EMBL" id="CP034234">
    <property type="protein sequence ID" value="AZK44337.1"/>
    <property type="molecule type" value="Genomic_DNA"/>
</dbReference>
<protein>
    <recommendedName>
        <fullName evidence="8">Permease IIC component</fullName>
    </recommendedName>
</protein>
<dbReference type="KEGG" id="eri:EEI45_05890"/>
<dbReference type="GO" id="GO:0005886">
    <property type="term" value="C:plasma membrane"/>
    <property type="evidence" value="ECO:0007669"/>
    <property type="project" value="UniProtKB-SubCell"/>
</dbReference>
<feature type="transmembrane region" description="Helical" evidence="9">
    <location>
        <begin position="345"/>
        <end position="373"/>
    </location>
</feature>
<dbReference type="InterPro" id="IPR004501">
    <property type="entry name" value="PTS_EIIC_3"/>
</dbReference>
<evidence type="ECO:0000313" key="12">
    <source>
        <dbReference type="Proteomes" id="UP000278804"/>
    </source>
</evidence>
<evidence type="ECO:0000256" key="3">
    <source>
        <dbReference type="ARBA" id="ARBA00022475"/>
    </source>
</evidence>
<dbReference type="NCBIfam" id="TIGR00410">
    <property type="entry name" value="lacE"/>
    <property type="match status" value="1"/>
</dbReference>
<evidence type="ECO:0000256" key="7">
    <source>
        <dbReference type="ARBA" id="ARBA00023136"/>
    </source>
</evidence>
<keyword evidence="2 8" id="KW-0813">Transport</keyword>
<keyword evidence="6 9" id="KW-1133">Transmembrane helix</keyword>
<dbReference type="GO" id="GO:0008982">
    <property type="term" value="F:protein-N(PI)-phosphohistidine-sugar phosphotransferase activity"/>
    <property type="evidence" value="ECO:0007669"/>
    <property type="project" value="UniProtKB-UniRule"/>
</dbReference>
<dbReference type="InterPro" id="IPR004796">
    <property type="entry name" value="PTS_IIC_cello"/>
</dbReference>
<feature type="transmembrane region" description="Helical" evidence="9">
    <location>
        <begin position="318"/>
        <end position="339"/>
    </location>
</feature>
<evidence type="ECO:0000256" key="8">
    <source>
        <dbReference type="PIRNR" id="PIRNR006351"/>
    </source>
</evidence>
<dbReference type="GO" id="GO:1901264">
    <property type="term" value="P:carbohydrate derivative transport"/>
    <property type="evidence" value="ECO:0007669"/>
    <property type="project" value="TreeGrafter"/>
</dbReference>
<keyword evidence="5 9" id="KW-0812">Transmembrane</keyword>
<dbReference type="PANTHER" id="PTHR33989:SF4">
    <property type="entry name" value="PTS SYSTEM N,N'-DIACETYLCHITOBIOSE-SPECIFIC EIIC COMPONENT"/>
    <property type="match status" value="1"/>
</dbReference>
<comment type="function">
    <text evidence="8">The phosphoenolpyruvate-dependent sugar phosphotransferase system (PTS), a major carbohydrate active -transport system, catalyzes the phosphorylation of incoming sugar substrates concomitant with their translocation across the cell membrane.</text>
</comment>
<accession>A0A3S8RN76</accession>
<proteinExistence type="predicted"/>
<evidence type="ECO:0000256" key="5">
    <source>
        <dbReference type="ARBA" id="ARBA00022692"/>
    </source>
</evidence>
<evidence type="ECO:0000259" key="10">
    <source>
        <dbReference type="PROSITE" id="PS51105"/>
    </source>
</evidence>
<keyword evidence="3 8" id="KW-1003">Cell membrane</keyword>
<name>A0A3S8RN76_9FIRM</name>
<evidence type="ECO:0000313" key="11">
    <source>
        <dbReference type="EMBL" id="AZK44337.1"/>
    </source>
</evidence>
<feature type="transmembrane region" description="Helical" evidence="9">
    <location>
        <begin position="65"/>
        <end position="84"/>
    </location>
</feature>
<dbReference type="PANTHER" id="PTHR33989">
    <property type="match status" value="1"/>
</dbReference>
<dbReference type="GO" id="GO:0009401">
    <property type="term" value="P:phosphoenolpyruvate-dependent sugar phosphotransferase system"/>
    <property type="evidence" value="ECO:0007669"/>
    <property type="project" value="InterPro"/>
</dbReference>
<keyword evidence="4 8" id="KW-0762">Sugar transport</keyword>
<dbReference type="Proteomes" id="UP000278804">
    <property type="component" value="Chromosome"/>
</dbReference>
<keyword evidence="7 8" id="KW-0472">Membrane</keyword>
<dbReference type="AlphaFoldDB" id="A0A3S8RN76"/>
<dbReference type="InterPro" id="IPR051088">
    <property type="entry name" value="PTS_Sugar-EIIC/EIIB"/>
</dbReference>
<gene>
    <name evidence="11" type="ORF">EEI45_05890</name>
</gene>
<feature type="transmembrane region" description="Helical" evidence="9">
    <location>
        <begin position="186"/>
        <end position="207"/>
    </location>
</feature>
<dbReference type="PROSITE" id="PS51105">
    <property type="entry name" value="PTS_EIIC_TYPE_3"/>
    <property type="match status" value="1"/>
</dbReference>
<sequence>MEKLTQFIEEKIAPPLIKFSQLKYVQVMQRTGLGIMSLLVIGSVFLLVASFPVKAWTDFLGDNRWVIAAASGVGTGFIALYTVITTSYGLVEYYNKQRGENHDIVQPMILAVASFLLLNPAQTVTTMVDGVEGKFTGVPSTYMGALGVFAALIVAIITVEIYRFVVNKKLVIKMPEGVPPMVSQSFIALIPSFFVILFWWLLGHVFQLNIPELIAGVFKPLVAVGDSPIVVMIATLLNRILWAVGIHGSNIVNSVGGTFWGQMSQLNLAAFEATGSLANLPHTYTSVFMDNYIWTGLFPLSLCLIMSKSPRLSGLGKLALAASLFNIGEPLIFGLPIMLNPLMMIPFILSYLVLALAAIILTTLGVIPVPALMISWITPAPIKTYLATAGSIPATVFVLVGWVFMFLCFYPFVKAMEKNDLAEMAAVEEAKEN</sequence>
<evidence type="ECO:0000256" key="4">
    <source>
        <dbReference type="ARBA" id="ARBA00022597"/>
    </source>
</evidence>
<dbReference type="Pfam" id="PF02378">
    <property type="entry name" value="PTS_EIIC"/>
    <property type="match status" value="1"/>
</dbReference>
<organism evidence="11 12">
    <name type="scientific">Erysipelothrix piscisicarius</name>
    <dbReference type="NCBI Taxonomy" id="2485784"/>
    <lineage>
        <taxon>Bacteria</taxon>
        <taxon>Bacillati</taxon>
        <taxon>Bacillota</taxon>
        <taxon>Erysipelotrichia</taxon>
        <taxon>Erysipelotrichales</taxon>
        <taxon>Erysipelotrichaceae</taxon>
        <taxon>Erysipelothrix</taxon>
    </lineage>
</organism>
<feature type="transmembrane region" description="Helical" evidence="9">
    <location>
        <begin position="33"/>
        <end position="53"/>
    </location>
</feature>
<keyword evidence="12" id="KW-1185">Reference proteome</keyword>
<feature type="transmembrane region" description="Helical" evidence="9">
    <location>
        <begin position="385"/>
        <end position="413"/>
    </location>
</feature>
<evidence type="ECO:0000256" key="6">
    <source>
        <dbReference type="ARBA" id="ARBA00022989"/>
    </source>
</evidence>
<comment type="subcellular location">
    <subcellularLocation>
        <location evidence="1">Cell membrane</location>
        <topology evidence="1">Multi-pass membrane protein</topology>
    </subcellularLocation>
</comment>
<evidence type="ECO:0000256" key="1">
    <source>
        <dbReference type="ARBA" id="ARBA00004651"/>
    </source>
</evidence>
<feature type="domain" description="PTS EIIC type-3" evidence="10">
    <location>
        <begin position="8"/>
        <end position="412"/>
    </location>
</feature>
<reference evidence="11 12" key="1">
    <citation type="journal article" date="2020" name="Int. J. Syst. Evol. Microbiol.">
        <title>Description of Erysipelothrix piscisicarius sp. nov., an emergent fish pathogen, and assessment of virulence using a tiger barb (Puntigrus tetrazona) infection model.</title>
        <authorList>
            <person name="Pomaranski E.K."/>
            <person name="Griffin M.J."/>
            <person name="Camus A.C."/>
            <person name="Armwood A.R."/>
            <person name="Shelley J."/>
            <person name="Waldbieser G.C."/>
            <person name="LaFrentz B.R."/>
            <person name="Garcia J.C."/>
            <person name="Yanong R."/>
            <person name="Soto E."/>
        </authorList>
    </citation>
    <scope>NUCLEOTIDE SEQUENCE [LARGE SCALE GENOMIC DNA]</scope>
    <source>
        <strain evidence="11 12">15TAL0474</strain>
    </source>
</reference>
<dbReference type="InterPro" id="IPR003352">
    <property type="entry name" value="PTS_EIIC"/>
</dbReference>
<feature type="transmembrane region" description="Helical" evidence="9">
    <location>
        <begin position="142"/>
        <end position="165"/>
    </location>
</feature>